<organism evidence="1 2">
    <name type="scientific">Agromyces lapidis</name>
    <dbReference type="NCBI Taxonomy" id="279574"/>
    <lineage>
        <taxon>Bacteria</taxon>
        <taxon>Bacillati</taxon>
        <taxon>Actinomycetota</taxon>
        <taxon>Actinomycetes</taxon>
        <taxon>Micrococcales</taxon>
        <taxon>Microbacteriaceae</taxon>
        <taxon>Agromyces</taxon>
    </lineage>
</organism>
<protein>
    <submittedName>
        <fullName evidence="1">Uncharacterized protein</fullName>
    </submittedName>
</protein>
<evidence type="ECO:0000313" key="2">
    <source>
        <dbReference type="Proteomes" id="UP001589667"/>
    </source>
</evidence>
<dbReference type="Proteomes" id="UP001589667">
    <property type="component" value="Unassembled WGS sequence"/>
</dbReference>
<sequence length="120" mass="11471">MTEAERRATGWSIGSASAGVAGVERVRVCWASATGDEVGAFAPENNSSKLGCDGCAGATGWADAYRAGAGWATGGCAAVALATPALGGVDAAGRLGACGSDACDCCCVHEGGTGASAVPN</sequence>
<accession>A0ABV5ST33</accession>
<reference evidence="1 2" key="1">
    <citation type="submission" date="2024-09" db="EMBL/GenBank/DDBJ databases">
        <authorList>
            <person name="Sun Q."/>
            <person name="Mori K."/>
        </authorList>
    </citation>
    <scope>NUCLEOTIDE SEQUENCE [LARGE SCALE GENOMIC DNA]</scope>
    <source>
        <strain evidence="1 2">JCM 14321</strain>
    </source>
</reference>
<keyword evidence="2" id="KW-1185">Reference proteome</keyword>
<dbReference type="EMBL" id="JBHMBL010000003">
    <property type="protein sequence ID" value="MFB9643504.1"/>
    <property type="molecule type" value="Genomic_DNA"/>
</dbReference>
<proteinExistence type="predicted"/>
<dbReference type="RefSeq" id="WP_157425291.1">
    <property type="nucleotide sequence ID" value="NZ_BAAANI010000003.1"/>
</dbReference>
<gene>
    <name evidence="1" type="ORF">ACFFQV_14500</name>
</gene>
<evidence type="ECO:0000313" key="1">
    <source>
        <dbReference type="EMBL" id="MFB9643504.1"/>
    </source>
</evidence>
<comment type="caution">
    <text evidence="1">The sequence shown here is derived from an EMBL/GenBank/DDBJ whole genome shotgun (WGS) entry which is preliminary data.</text>
</comment>
<name>A0ABV5ST33_9MICO</name>